<dbReference type="Proteomes" id="UP000011115">
    <property type="component" value="Unassembled WGS sequence"/>
</dbReference>
<dbReference type="InParanoid" id="M1A2J3"/>
<reference evidence="1" key="2">
    <citation type="submission" date="2015-06" db="UniProtKB">
        <authorList>
            <consortium name="EnsemblPlants"/>
        </authorList>
    </citation>
    <scope>IDENTIFICATION</scope>
    <source>
        <strain evidence="1">DM1-3 516 R44</strain>
    </source>
</reference>
<dbReference type="PANTHER" id="PTHR15140:SF40">
    <property type="entry name" value="LATE BLIGHT RESISTANCE PROTEIN HOMOLOG R1C-3"/>
    <property type="match status" value="1"/>
</dbReference>
<proteinExistence type="predicted"/>
<organism evidence="1 2">
    <name type="scientific">Solanum tuberosum</name>
    <name type="common">Potato</name>
    <dbReference type="NCBI Taxonomy" id="4113"/>
    <lineage>
        <taxon>Eukaryota</taxon>
        <taxon>Viridiplantae</taxon>
        <taxon>Streptophyta</taxon>
        <taxon>Embryophyta</taxon>
        <taxon>Tracheophyta</taxon>
        <taxon>Spermatophyta</taxon>
        <taxon>Magnoliopsida</taxon>
        <taxon>eudicotyledons</taxon>
        <taxon>Gunneridae</taxon>
        <taxon>Pentapetalae</taxon>
        <taxon>asterids</taxon>
        <taxon>lamiids</taxon>
        <taxon>Solanales</taxon>
        <taxon>Solanaceae</taxon>
        <taxon>Solanoideae</taxon>
        <taxon>Solaneae</taxon>
        <taxon>Solanum</taxon>
    </lineage>
</organism>
<evidence type="ECO:0000313" key="1">
    <source>
        <dbReference type="EnsemblPlants" id="PGSC0003DMT400013235"/>
    </source>
</evidence>
<dbReference type="HOGENOM" id="CLU_093320_0_0_1"/>
<sequence>MRKLRQVDIYNLSLVWEENDRAIFDESPTTMLVNLKTFRTYVIHVDNSTPRFWWRFPNIEELSCLRIEALPSCPLFPSVEVHIRLQSLNLVISPRGLLDSVGWESYFVFPSNLRHLCIGGCFLTKEMTLNIARLKKLESLTLKGGFPWGEIKYHCWDVTNVEFPALKYLALHFMRMEEWKASEESFPVLEKLVIRECHYFKEIPISFADIPTLRLIVLFECTDSLVASAVNIKNEIEENTGCDSLQLGVTNSYK</sequence>
<dbReference type="PaxDb" id="4113-PGSC0003DMT400013235"/>
<dbReference type="EnsemblPlants" id="PGSC0003DMT400013235">
    <property type="protein sequence ID" value="PGSC0003DMT400013235"/>
    <property type="gene ID" value="PGSC0003DMG400005171"/>
</dbReference>
<protein>
    <submittedName>
        <fullName evidence="1">Disease resistance protein Gpa2</fullName>
    </submittedName>
</protein>
<dbReference type="Gramene" id="PGSC0003DMT400013235">
    <property type="protein sequence ID" value="PGSC0003DMT400013235"/>
    <property type="gene ID" value="PGSC0003DMG400005171"/>
</dbReference>
<reference evidence="2" key="1">
    <citation type="journal article" date="2011" name="Nature">
        <title>Genome sequence and analysis of the tuber crop potato.</title>
        <authorList>
            <consortium name="The Potato Genome Sequencing Consortium"/>
        </authorList>
    </citation>
    <scope>NUCLEOTIDE SEQUENCE [LARGE SCALE GENOMIC DNA]</scope>
    <source>
        <strain evidence="2">cv. DM1-3 516 R44</strain>
    </source>
</reference>
<dbReference type="AlphaFoldDB" id="M1A2J3"/>
<accession>M1A2J3</accession>
<dbReference type="Gene3D" id="3.80.10.10">
    <property type="entry name" value="Ribonuclease Inhibitor"/>
    <property type="match status" value="1"/>
</dbReference>
<dbReference type="SUPFAM" id="SSF52047">
    <property type="entry name" value="RNI-like"/>
    <property type="match status" value="1"/>
</dbReference>
<name>M1A2J3_SOLTU</name>
<keyword evidence="2" id="KW-1185">Reference proteome</keyword>
<dbReference type="PANTHER" id="PTHR15140">
    <property type="entry name" value="TUBULIN-SPECIFIC CHAPERONE E"/>
    <property type="match status" value="1"/>
</dbReference>
<dbReference type="InterPro" id="IPR032675">
    <property type="entry name" value="LRR_dom_sf"/>
</dbReference>
<evidence type="ECO:0000313" key="2">
    <source>
        <dbReference type="Proteomes" id="UP000011115"/>
    </source>
</evidence>